<comment type="caution">
    <text evidence="12">The sequence shown here is derived from an EMBL/GenBank/DDBJ whole genome shotgun (WGS) entry which is preliminary data.</text>
</comment>
<dbReference type="InterPro" id="IPR036554">
    <property type="entry name" value="GHMP_kinase_C_sf"/>
</dbReference>
<dbReference type="PANTHER" id="PTHR43290">
    <property type="entry name" value="MEVALONATE KINASE"/>
    <property type="match status" value="1"/>
</dbReference>
<dbReference type="GO" id="GO:0019287">
    <property type="term" value="P:isopentenyl diphosphate biosynthetic process, mevalonate pathway"/>
    <property type="evidence" value="ECO:0007669"/>
    <property type="project" value="UniProtKB-UniPathway"/>
</dbReference>
<protein>
    <submittedName>
        <fullName evidence="12">Mevalonate kinase</fullName>
    </submittedName>
</protein>
<evidence type="ECO:0000256" key="6">
    <source>
        <dbReference type="ARBA" id="ARBA00022840"/>
    </source>
</evidence>
<dbReference type="Gene3D" id="3.30.70.890">
    <property type="entry name" value="GHMP kinase, C-terminal domain"/>
    <property type="match status" value="1"/>
</dbReference>
<evidence type="ECO:0000259" key="11">
    <source>
        <dbReference type="Pfam" id="PF08544"/>
    </source>
</evidence>
<gene>
    <name evidence="12" type="ORF">D5R95_01515</name>
</gene>
<name>A0A3R7XVN2_9EURY</name>
<organism evidence="12 13">
    <name type="scientific">Methanosalsum natronophilum</name>
    <dbReference type="NCBI Taxonomy" id="768733"/>
    <lineage>
        <taxon>Archaea</taxon>
        <taxon>Methanobacteriati</taxon>
        <taxon>Methanobacteriota</taxon>
        <taxon>Stenosarchaea group</taxon>
        <taxon>Methanomicrobia</taxon>
        <taxon>Methanosarcinales</taxon>
        <taxon>Methanosarcinaceae</taxon>
        <taxon>Methanosalsum</taxon>
    </lineage>
</organism>
<evidence type="ECO:0000259" key="10">
    <source>
        <dbReference type="Pfam" id="PF00288"/>
    </source>
</evidence>
<keyword evidence="1" id="KW-0963">Cytoplasm</keyword>
<evidence type="ECO:0000256" key="5">
    <source>
        <dbReference type="ARBA" id="ARBA00022777"/>
    </source>
</evidence>
<dbReference type="Proteomes" id="UP000284763">
    <property type="component" value="Unassembled WGS sequence"/>
</dbReference>
<feature type="domain" description="GHMP kinase N-terminal" evidence="10">
    <location>
        <begin position="1"/>
        <end position="51"/>
    </location>
</feature>
<dbReference type="SUPFAM" id="SSF54211">
    <property type="entry name" value="Ribosomal protein S5 domain 2-like"/>
    <property type="match status" value="1"/>
</dbReference>
<evidence type="ECO:0000313" key="13">
    <source>
        <dbReference type="Proteomes" id="UP000284763"/>
    </source>
</evidence>
<dbReference type="InterPro" id="IPR013750">
    <property type="entry name" value="GHMP_kinase_C_dom"/>
</dbReference>
<dbReference type="GO" id="GO:0005829">
    <property type="term" value="C:cytosol"/>
    <property type="evidence" value="ECO:0007669"/>
    <property type="project" value="TreeGrafter"/>
</dbReference>
<dbReference type="Pfam" id="PF00288">
    <property type="entry name" value="GHMP_kinases_N"/>
    <property type="match status" value="1"/>
</dbReference>
<keyword evidence="8" id="KW-0443">Lipid metabolism</keyword>
<sequence>AAVTVATIGALNYLFECNLTHNDIAKLGHKVEMKVQNNASLTDTYVSTHGGVIKMSNCKKLPLIECGVVIGNTNKLSSTKEIVNDVSMLRLEYPQLIDQIINIIGEIPNIGEKHLEKKNYGAIGELMNINHGLLDSLGVNVKELSNLVYATRSAGAYGSKTTGAGGGGCMFSLTSKDHVDNISKAIIANGGDSLITNTTNCGVNVESKYENC</sequence>
<evidence type="ECO:0000256" key="3">
    <source>
        <dbReference type="ARBA" id="ARBA00022679"/>
    </source>
</evidence>
<dbReference type="UniPathway" id="UPA00057">
    <property type="reaction ID" value="UER00098"/>
</dbReference>
<evidence type="ECO:0000256" key="8">
    <source>
        <dbReference type="ARBA" id="ARBA00023098"/>
    </source>
</evidence>
<keyword evidence="4" id="KW-0547">Nucleotide-binding</keyword>
<dbReference type="GO" id="GO:0004496">
    <property type="term" value="F:mevalonate kinase activity"/>
    <property type="evidence" value="ECO:0007669"/>
    <property type="project" value="InterPro"/>
</dbReference>
<feature type="domain" description="GHMP kinase C-terminal" evidence="11">
    <location>
        <begin position="115"/>
        <end position="189"/>
    </location>
</feature>
<dbReference type="InterPro" id="IPR006205">
    <property type="entry name" value="Mev_gal_kin"/>
</dbReference>
<evidence type="ECO:0000256" key="1">
    <source>
        <dbReference type="ARBA" id="ARBA00022490"/>
    </source>
</evidence>
<evidence type="ECO:0000256" key="2">
    <source>
        <dbReference type="ARBA" id="ARBA00022516"/>
    </source>
</evidence>
<dbReference type="InterPro" id="IPR014721">
    <property type="entry name" value="Ribsml_uS5_D2-typ_fold_subgr"/>
</dbReference>
<dbReference type="AlphaFoldDB" id="A0A3R7XVN2"/>
<evidence type="ECO:0000256" key="4">
    <source>
        <dbReference type="ARBA" id="ARBA00022741"/>
    </source>
</evidence>
<keyword evidence="7" id="KW-0460">Magnesium</keyword>
<proteinExistence type="predicted"/>
<dbReference type="Gene3D" id="3.30.230.10">
    <property type="match status" value="1"/>
</dbReference>
<evidence type="ECO:0000313" key="12">
    <source>
        <dbReference type="EMBL" id="RQD90820.1"/>
    </source>
</evidence>
<dbReference type="InterPro" id="IPR020568">
    <property type="entry name" value="Ribosomal_Su5_D2-typ_SF"/>
</dbReference>
<dbReference type="GO" id="GO:0005524">
    <property type="term" value="F:ATP binding"/>
    <property type="evidence" value="ECO:0007669"/>
    <property type="project" value="UniProtKB-KW"/>
</dbReference>
<reference evidence="12 13" key="1">
    <citation type="submission" date="2018-08" db="EMBL/GenBank/DDBJ databases">
        <title>The metabolism and importance of syntrophic acetate oxidation coupled to methane or sulfide production in haloalkaline environments.</title>
        <authorList>
            <person name="Timmers P.H.A."/>
            <person name="Vavourakis C.D."/>
            <person name="Sorokin D.Y."/>
            <person name="Sinninghe Damste J.S."/>
            <person name="Muyzer G."/>
            <person name="Stams A.J.M."/>
            <person name="Plugge C.M."/>
        </authorList>
    </citation>
    <scope>NUCLEOTIDE SEQUENCE [LARGE SCALE GENOMIC DNA]</scope>
    <source>
        <strain evidence="12">MSAO_Arc3</strain>
    </source>
</reference>
<dbReference type="PANTHER" id="PTHR43290:SF2">
    <property type="entry name" value="MEVALONATE KINASE"/>
    <property type="match status" value="1"/>
</dbReference>
<dbReference type="SUPFAM" id="SSF55060">
    <property type="entry name" value="GHMP Kinase, C-terminal domain"/>
    <property type="match status" value="1"/>
</dbReference>
<keyword evidence="3" id="KW-0808">Transferase</keyword>
<feature type="non-terminal residue" evidence="12">
    <location>
        <position position="1"/>
    </location>
</feature>
<keyword evidence="2" id="KW-0444">Lipid biosynthesis</keyword>
<keyword evidence="5 12" id="KW-0418">Kinase</keyword>
<evidence type="ECO:0000256" key="7">
    <source>
        <dbReference type="ARBA" id="ARBA00022842"/>
    </source>
</evidence>
<comment type="pathway">
    <text evidence="9">Isoprenoid biosynthesis; isopentenyl diphosphate biosynthesis via mevalonate pathway; isopentenyl diphosphate from (R)-mevalonate: step 1/3.</text>
</comment>
<evidence type="ECO:0000256" key="9">
    <source>
        <dbReference type="ARBA" id="ARBA00029438"/>
    </source>
</evidence>
<dbReference type="Pfam" id="PF08544">
    <property type="entry name" value="GHMP_kinases_C"/>
    <property type="match status" value="1"/>
</dbReference>
<keyword evidence="6" id="KW-0067">ATP-binding</keyword>
<dbReference type="EMBL" id="QZAB01000105">
    <property type="protein sequence ID" value="RQD90820.1"/>
    <property type="molecule type" value="Genomic_DNA"/>
</dbReference>
<dbReference type="InterPro" id="IPR006204">
    <property type="entry name" value="GHMP_kinase_N_dom"/>
</dbReference>
<accession>A0A3R7XVN2</accession>